<name>A0A1F6W7C7_9BACT</name>
<keyword evidence="6 7" id="KW-0961">Cell wall biogenesis/degradation</keyword>
<evidence type="ECO:0000313" key="9">
    <source>
        <dbReference type="Proteomes" id="UP000177777"/>
    </source>
</evidence>
<feature type="binding site" evidence="7">
    <location>
        <begin position="87"/>
        <end position="88"/>
    </location>
    <ligand>
        <name>substrate</name>
    </ligand>
</feature>
<evidence type="ECO:0000256" key="3">
    <source>
        <dbReference type="ARBA" id="ARBA00022960"/>
    </source>
</evidence>
<dbReference type="Proteomes" id="UP000177777">
    <property type="component" value="Unassembled WGS sequence"/>
</dbReference>
<dbReference type="GO" id="GO:0008881">
    <property type="term" value="F:glutamate racemase activity"/>
    <property type="evidence" value="ECO:0007669"/>
    <property type="project" value="UniProtKB-UniRule"/>
</dbReference>
<accession>A0A1F6W7C7</accession>
<evidence type="ECO:0000256" key="1">
    <source>
        <dbReference type="ARBA" id="ARBA00001602"/>
    </source>
</evidence>
<dbReference type="InterPro" id="IPR001920">
    <property type="entry name" value="Asp/Glu_race"/>
</dbReference>
<dbReference type="InterPro" id="IPR004391">
    <property type="entry name" value="Glu_race"/>
</dbReference>
<comment type="function">
    <text evidence="7">Provides the (R)-glutamate required for cell wall biosynthesis.</text>
</comment>
<dbReference type="Gene3D" id="3.40.50.1860">
    <property type="match status" value="2"/>
</dbReference>
<dbReference type="GO" id="GO:0008360">
    <property type="term" value="P:regulation of cell shape"/>
    <property type="evidence" value="ECO:0007669"/>
    <property type="project" value="UniProtKB-KW"/>
</dbReference>
<dbReference type="UniPathway" id="UPA00219"/>
<keyword evidence="3 7" id="KW-0133">Cell shape</keyword>
<feature type="binding site" evidence="7">
    <location>
        <begin position="197"/>
        <end position="198"/>
    </location>
    <ligand>
        <name>substrate</name>
    </ligand>
</feature>
<dbReference type="EC" id="5.1.1.3" evidence="2 7"/>
<protein>
    <recommendedName>
        <fullName evidence="2 7">Glutamate racemase</fullName>
        <ecNumber evidence="2 7">5.1.1.3</ecNumber>
    </recommendedName>
</protein>
<reference evidence="8 9" key="1">
    <citation type="journal article" date="2016" name="Nat. Commun.">
        <title>Thousands of microbial genomes shed light on interconnected biogeochemical processes in an aquifer system.</title>
        <authorList>
            <person name="Anantharaman K."/>
            <person name="Brown C.T."/>
            <person name="Hug L.A."/>
            <person name="Sharon I."/>
            <person name="Castelle C.J."/>
            <person name="Probst A.J."/>
            <person name="Thomas B.C."/>
            <person name="Singh A."/>
            <person name="Wilkins M.J."/>
            <person name="Karaoz U."/>
            <person name="Brodie E.L."/>
            <person name="Williams K.H."/>
            <person name="Hubbard S.S."/>
            <person name="Banfield J.F."/>
        </authorList>
    </citation>
    <scope>NUCLEOTIDE SEQUENCE [LARGE SCALE GENOMIC DNA]</scope>
</reference>
<evidence type="ECO:0000313" key="8">
    <source>
        <dbReference type="EMBL" id="OGI77676.1"/>
    </source>
</evidence>
<dbReference type="HAMAP" id="MF_00258">
    <property type="entry name" value="Glu_racemase"/>
    <property type="match status" value="1"/>
</dbReference>
<dbReference type="InterPro" id="IPR033134">
    <property type="entry name" value="Asp/Glu_racemase_AS_2"/>
</dbReference>
<dbReference type="InterPro" id="IPR015942">
    <property type="entry name" value="Asp/Glu/hydantoin_racemase"/>
</dbReference>
<dbReference type="SUPFAM" id="SSF53681">
    <property type="entry name" value="Aspartate/glutamate racemase"/>
    <property type="match status" value="2"/>
</dbReference>
<dbReference type="Pfam" id="PF01177">
    <property type="entry name" value="Asp_Glu_race"/>
    <property type="match status" value="1"/>
</dbReference>
<evidence type="ECO:0000256" key="7">
    <source>
        <dbReference type="HAMAP-Rule" id="MF_00258"/>
    </source>
</evidence>
<dbReference type="EMBL" id="MFUE01000012">
    <property type="protein sequence ID" value="OGI77676.1"/>
    <property type="molecule type" value="Genomic_DNA"/>
</dbReference>
<comment type="catalytic activity">
    <reaction evidence="1 7">
        <text>L-glutamate = D-glutamate</text>
        <dbReference type="Rhea" id="RHEA:12813"/>
        <dbReference type="ChEBI" id="CHEBI:29985"/>
        <dbReference type="ChEBI" id="CHEBI:29986"/>
        <dbReference type="EC" id="5.1.1.3"/>
    </reaction>
</comment>
<dbReference type="PANTHER" id="PTHR21198:SF3">
    <property type="entry name" value="GLUTAMATE RACEMASE"/>
    <property type="match status" value="1"/>
</dbReference>
<dbReference type="GO" id="GO:0009252">
    <property type="term" value="P:peptidoglycan biosynthetic process"/>
    <property type="evidence" value="ECO:0007669"/>
    <property type="project" value="UniProtKB-UniRule"/>
</dbReference>
<evidence type="ECO:0000256" key="6">
    <source>
        <dbReference type="ARBA" id="ARBA00023316"/>
    </source>
</evidence>
<feature type="binding site" evidence="7">
    <location>
        <begin position="22"/>
        <end position="23"/>
    </location>
    <ligand>
        <name>substrate</name>
    </ligand>
</feature>
<keyword evidence="4 7" id="KW-0573">Peptidoglycan synthesis</keyword>
<comment type="caution">
    <text evidence="8">The sequence shown here is derived from an EMBL/GenBank/DDBJ whole genome shotgun (WGS) entry which is preliminary data.</text>
</comment>
<gene>
    <name evidence="7" type="primary">murI</name>
    <name evidence="8" type="ORF">A3D42_00110</name>
</gene>
<feature type="active site" description="Proton donor/acceptor" evidence="7">
    <location>
        <position position="86"/>
    </location>
</feature>
<proteinExistence type="inferred from homology"/>
<dbReference type="NCBIfam" id="TIGR00067">
    <property type="entry name" value="glut_race"/>
    <property type="match status" value="1"/>
</dbReference>
<dbReference type="PROSITE" id="PS00924">
    <property type="entry name" value="ASP_GLU_RACEMASE_2"/>
    <property type="match status" value="1"/>
</dbReference>
<feature type="active site" description="Proton donor/acceptor" evidence="7">
    <location>
        <position position="196"/>
    </location>
</feature>
<dbReference type="STRING" id="1801754.A3D42_00110"/>
<dbReference type="GO" id="GO:0071555">
    <property type="term" value="P:cell wall organization"/>
    <property type="evidence" value="ECO:0007669"/>
    <property type="project" value="UniProtKB-KW"/>
</dbReference>
<evidence type="ECO:0000256" key="2">
    <source>
        <dbReference type="ARBA" id="ARBA00013090"/>
    </source>
</evidence>
<comment type="similarity">
    <text evidence="7">Belongs to the aspartate/glutamate racemases family.</text>
</comment>
<dbReference type="AlphaFoldDB" id="A0A1F6W7C7"/>
<feature type="binding site" evidence="7">
    <location>
        <begin position="54"/>
        <end position="55"/>
    </location>
    <ligand>
        <name>substrate</name>
    </ligand>
</feature>
<keyword evidence="5 7" id="KW-0413">Isomerase</keyword>
<dbReference type="PANTHER" id="PTHR21198">
    <property type="entry name" value="GLUTAMATE RACEMASE"/>
    <property type="match status" value="1"/>
</dbReference>
<sequence>MPAIEEKRISKKINTRPIGVFDSGVGGLSVLLKLKRLLPKENFVFLADQLYVPYGEKNKKELVNRVYKITDYLRKRHDIKMMVVACNTATCAAIGELRNKYSLPIVGTVPAIKKAAENTKTKKIAVISTPSTSKSLALQKLIKDYCQGIKVLNIGCKDLEDAVERGELMGGEVRRLLFKYLDRIKNSKIDQLVLGCTHYPFLKQAIVKIVGPGVNLLDGGEGIARHAKSLLSNYLMENNAEKKEKIIYLTTGDPKKFSKIASKLMKEKIKSRKVAF</sequence>
<comment type="pathway">
    <text evidence="7">Cell wall biogenesis; peptidoglycan biosynthesis.</text>
</comment>
<evidence type="ECO:0000256" key="5">
    <source>
        <dbReference type="ARBA" id="ARBA00023235"/>
    </source>
</evidence>
<organism evidence="8 9">
    <name type="scientific">Candidatus Nomurabacteria bacterium RIFCSPHIGHO2_02_FULL_41_18</name>
    <dbReference type="NCBI Taxonomy" id="1801754"/>
    <lineage>
        <taxon>Bacteria</taxon>
        <taxon>Candidatus Nomuraibacteriota</taxon>
    </lineage>
</organism>
<evidence type="ECO:0000256" key="4">
    <source>
        <dbReference type="ARBA" id="ARBA00022984"/>
    </source>
</evidence>